<dbReference type="Pfam" id="PF00067">
    <property type="entry name" value="p450"/>
    <property type="match status" value="1"/>
</dbReference>
<keyword evidence="2 3" id="KW-0408">Iron</keyword>
<dbReference type="PANTHER" id="PTHR24286:SF169">
    <property type="entry name" value="CYTOCHROME P450 85A1"/>
    <property type="match status" value="1"/>
</dbReference>
<gene>
    <name evidence="5" type="ORF">ZOSMA_55G00440</name>
</gene>
<organism evidence="5 6">
    <name type="scientific">Zostera marina</name>
    <name type="common">Eelgrass</name>
    <dbReference type="NCBI Taxonomy" id="29655"/>
    <lineage>
        <taxon>Eukaryota</taxon>
        <taxon>Viridiplantae</taxon>
        <taxon>Streptophyta</taxon>
        <taxon>Embryophyta</taxon>
        <taxon>Tracheophyta</taxon>
        <taxon>Spermatophyta</taxon>
        <taxon>Magnoliopsida</taxon>
        <taxon>Liliopsida</taxon>
        <taxon>Zosteraceae</taxon>
        <taxon>Zostera</taxon>
    </lineage>
</organism>
<keyword evidence="6" id="KW-1185">Reference proteome</keyword>
<comment type="cofactor">
    <cofactor evidence="3">
        <name>heme</name>
        <dbReference type="ChEBI" id="CHEBI:30413"/>
    </cofactor>
</comment>
<name>A0A0K9NY62_ZOSMR</name>
<evidence type="ECO:0000256" key="3">
    <source>
        <dbReference type="PIRSR" id="PIRSR602401-1"/>
    </source>
</evidence>
<evidence type="ECO:0000256" key="2">
    <source>
        <dbReference type="ARBA" id="ARBA00023004"/>
    </source>
</evidence>
<dbReference type="PANTHER" id="PTHR24286">
    <property type="entry name" value="CYTOCHROME P450 26"/>
    <property type="match status" value="1"/>
</dbReference>
<evidence type="ECO:0000313" key="6">
    <source>
        <dbReference type="Proteomes" id="UP000036987"/>
    </source>
</evidence>
<dbReference type="PRINTS" id="PR00463">
    <property type="entry name" value="EP450I"/>
</dbReference>
<dbReference type="AlphaFoldDB" id="A0A0K9NY62"/>
<evidence type="ECO:0000313" key="5">
    <source>
        <dbReference type="EMBL" id="KMZ60992.1"/>
    </source>
</evidence>
<dbReference type="InterPro" id="IPR036396">
    <property type="entry name" value="Cyt_P450_sf"/>
</dbReference>
<dbReference type="EMBL" id="LFYR01001545">
    <property type="protein sequence ID" value="KMZ60992.1"/>
    <property type="molecule type" value="Genomic_DNA"/>
</dbReference>
<keyword evidence="3 4" id="KW-0349">Heme</keyword>
<evidence type="ECO:0000256" key="4">
    <source>
        <dbReference type="RuleBase" id="RU000461"/>
    </source>
</evidence>
<dbReference type="InterPro" id="IPR001128">
    <property type="entry name" value="Cyt_P450"/>
</dbReference>
<dbReference type="GO" id="GO:0004497">
    <property type="term" value="F:monooxygenase activity"/>
    <property type="evidence" value="ECO:0000318"/>
    <property type="project" value="GO_Central"/>
</dbReference>
<dbReference type="OMA" id="HIRVTSY"/>
<dbReference type="PROSITE" id="PS00086">
    <property type="entry name" value="CYTOCHROME_P450"/>
    <property type="match status" value="1"/>
</dbReference>
<dbReference type="OrthoDB" id="1372046at2759"/>
<dbReference type="GO" id="GO:0010268">
    <property type="term" value="P:brassinosteroid homeostasis"/>
    <property type="evidence" value="ECO:0000318"/>
    <property type="project" value="GO_Central"/>
</dbReference>
<dbReference type="SUPFAM" id="SSF48264">
    <property type="entry name" value="Cytochrome P450"/>
    <property type="match status" value="1"/>
</dbReference>
<dbReference type="GO" id="GO:0016132">
    <property type="term" value="P:brassinosteroid biosynthetic process"/>
    <property type="evidence" value="ECO:0000318"/>
    <property type="project" value="GO_Central"/>
</dbReference>
<dbReference type="InterPro" id="IPR002401">
    <property type="entry name" value="Cyt_P450_E_grp-I"/>
</dbReference>
<evidence type="ECO:0000256" key="1">
    <source>
        <dbReference type="ARBA" id="ARBA00022723"/>
    </source>
</evidence>
<evidence type="ECO:0008006" key="7">
    <source>
        <dbReference type="Google" id="ProtNLM"/>
    </source>
</evidence>
<dbReference type="PRINTS" id="PR00385">
    <property type="entry name" value="P450"/>
</dbReference>
<comment type="caution">
    <text evidence="5">The sequence shown here is derived from an EMBL/GenBank/DDBJ whole genome shotgun (WGS) entry which is preliminary data.</text>
</comment>
<keyword evidence="1 3" id="KW-0479">Metal-binding</keyword>
<dbReference type="STRING" id="29655.A0A0K9NY62"/>
<reference evidence="6" key="1">
    <citation type="journal article" date="2016" name="Nature">
        <title>The genome of the seagrass Zostera marina reveals angiosperm adaptation to the sea.</title>
        <authorList>
            <person name="Olsen J.L."/>
            <person name="Rouze P."/>
            <person name="Verhelst B."/>
            <person name="Lin Y.-C."/>
            <person name="Bayer T."/>
            <person name="Collen J."/>
            <person name="Dattolo E."/>
            <person name="De Paoli E."/>
            <person name="Dittami S."/>
            <person name="Maumus F."/>
            <person name="Michel G."/>
            <person name="Kersting A."/>
            <person name="Lauritano C."/>
            <person name="Lohaus R."/>
            <person name="Toepel M."/>
            <person name="Tonon T."/>
            <person name="Vanneste K."/>
            <person name="Amirebrahimi M."/>
            <person name="Brakel J."/>
            <person name="Bostroem C."/>
            <person name="Chovatia M."/>
            <person name="Grimwood J."/>
            <person name="Jenkins J.W."/>
            <person name="Jueterbock A."/>
            <person name="Mraz A."/>
            <person name="Stam W.T."/>
            <person name="Tice H."/>
            <person name="Bornberg-Bauer E."/>
            <person name="Green P.J."/>
            <person name="Pearson G.A."/>
            <person name="Procaccini G."/>
            <person name="Duarte C.M."/>
            <person name="Schmutz J."/>
            <person name="Reusch T.B.H."/>
            <person name="Van de Peer Y."/>
        </authorList>
    </citation>
    <scope>NUCLEOTIDE SEQUENCE [LARGE SCALE GENOMIC DNA]</scope>
    <source>
        <strain evidence="6">cv. Finnish</strain>
    </source>
</reference>
<dbReference type="GO" id="GO:0020037">
    <property type="term" value="F:heme binding"/>
    <property type="evidence" value="ECO:0007669"/>
    <property type="project" value="InterPro"/>
</dbReference>
<dbReference type="InterPro" id="IPR017972">
    <property type="entry name" value="Cyt_P450_CS"/>
</dbReference>
<protein>
    <recommendedName>
        <fullName evidence="7">Cytochrome P450 85A1</fullName>
    </recommendedName>
</protein>
<feature type="binding site" description="axial binding residue" evidence="3">
    <location>
        <position position="379"/>
    </location>
    <ligand>
        <name>heme</name>
        <dbReference type="ChEBI" id="CHEBI:30413"/>
    </ligand>
    <ligandPart>
        <name>Fe</name>
        <dbReference type="ChEBI" id="CHEBI:18248"/>
    </ligandPart>
</feature>
<keyword evidence="4" id="KW-0560">Oxidoreductase</keyword>
<comment type="similarity">
    <text evidence="4">Belongs to the cytochrome P450 family.</text>
</comment>
<dbReference type="GO" id="GO:0005506">
    <property type="term" value="F:iron ion binding"/>
    <property type="evidence" value="ECO:0007669"/>
    <property type="project" value="InterPro"/>
</dbReference>
<dbReference type="Gene3D" id="1.10.630.10">
    <property type="entry name" value="Cytochrome P450"/>
    <property type="match status" value="1"/>
</dbReference>
<accession>A0A0K9NY62</accession>
<dbReference type="GO" id="GO:0016705">
    <property type="term" value="F:oxidoreductase activity, acting on paired donors, with incorporation or reduction of molecular oxygen"/>
    <property type="evidence" value="ECO:0007669"/>
    <property type="project" value="InterPro"/>
</dbReference>
<keyword evidence="4" id="KW-0503">Monooxygenase</keyword>
<dbReference type="CDD" id="cd11043">
    <property type="entry name" value="CYP90-like"/>
    <property type="match status" value="1"/>
</dbReference>
<sequence length="429" mass="49017">MGWPVLGENTDFLRQGPIFMQNRRARYGNVFKSHILGCPTVVSMDPDLNRYILLNEKKGLVPGYPQSMLDILGKSNIAAVHGPLHRVMRNAFLAIFNPNVMRENIFPKIDAFMSSHLSNWSGKIIDIQQITKEMAFLSAMKQLLSMDKGPQSEVFMPEFYKMVSGTISLPIDLPGTNYRQGIQGRDAIVVLLKEILEKRKASPADEHDDILNHILRFDDNSNSQLTEEQIIDLLITIIYSGFETVSTTSMMCVKYLSDNTAALQELSKEHIGIRKKKKSPEDPITLDDFKLMHFTRAVIYETMRLAVVVNGLLRRTTQDVELNGFLIPKGWKIYVYLREINHNDSLYDDPLAFNPWRWLESKTEHQKHFLLFGAGGRLCPGKESGVAEISTFLHYLVTRYRWEEVGGDTLLTFPRVQAPNGLHIKVWDC</sequence>
<dbReference type="Proteomes" id="UP000036987">
    <property type="component" value="Unassembled WGS sequence"/>
</dbReference>
<proteinExistence type="inferred from homology"/>